<dbReference type="PANTHER" id="PTHR43133">
    <property type="entry name" value="RNA POLYMERASE ECF-TYPE SIGMA FACTO"/>
    <property type="match status" value="1"/>
</dbReference>
<dbReference type="Gene3D" id="1.10.1740.10">
    <property type="match status" value="1"/>
</dbReference>
<evidence type="ECO:0000313" key="9">
    <source>
        <dbReference type="Proteomes" id="UP000321386"/>
    </source>
</evidence>
<dbReference type="InterPro" id="IPR007627">
    <property type="entry name" value="RNA_pol_sigma70_r2"/>
</dbReference>
<dbReference type="AlphaFoldDB" id="A0A510UZL1"/>
<reference evidence="8 9" key="1">
    <citation type="submission" date="2019-07" db="EMBL/GenBank/DDBJ databases">
        <title>Whole genome shotgun sequence of Cellulomonas persica NBRC 101101.</title>
        <authorList>
            <person name="Hosoyama A."/>
            <person name="Uohara A."/>
            <person name="Ohji S."/>
            <person name="Ichikawa N."/>
        </authorList>
    </citation>
    <scope>NUCLEOTIDE SEQUENCE [LARGE SCALE GENOMIC DNA]</scope>
    <source>
        <strain evidence="8 9">NBRC 101101</strain>
    </source>
</reference>
<feature type="domain" description="RNA polymerase sigma factor 70 region 4 type 2" evidence="7">
    <location>
        <begin position="116"/>
        <end position="168"/>
    </location>
</feature>
<dbReference type="Proteomes" id="UP000321386">
    <property type="component" value="Unassembled WGS sequence"/>
</dbReference>
<evidence type="ECO:0000256" key="4">
    <source>
        <dbReference type="ARBA" id="ARBA00023163"/>
    </source>
</evidence>
<proteinExistence type="inferred from homology"/>
<dbReference type="Pfam" id="PF04542">
    <property type="entry name" value="Sigma70_r2"/>
    <property type="match status" value="1"/>
</dbReference>
<dbReference type="GO" id="GO:0016987">
    <property type="term" value="F:sigma factor activity"/>
    <property type="evidence" value="ECO:0007669"/>
    <property type="project" value="UniProtKB-KW"/>
</dbReference>
<dbReference type="InterPro" id="IPR013324">
    <property type="entry name" value="RNA_pol_sigma_r3/r4-like"/>
</dbReference>
<evidence type="ECO:0000256" key="2">
    <source>
        <dbReference type="ARBA" id="ARBA00023015"/>
    </source>
</evidence>
<evidence type="ECO:0000259" key="6">
    <source>
        <dbReference type="Pfam" id="PF04542"/>
    </source>
</evidence>
<dbReference type="Gene3D" id="1.10.10.10">
    <property type="entry name" value="Winged helix-like DNA-binding domain superfamily/Winged helix DNA-binding domain"/>
    <property type="match status" value="1"/>
</dbReference>
<dbReference type="GO" id="GO:0006352">
    <property type="term" value="P:DNA-templated transcription initiation"/>
    <property type="evidence" value="ECO:0007669"/>
    <property type="project" value="InterPro"/>
</dbReference>
<dbReference type="InterPro" id="IPR036388">
    <property type="entry name" value="WH-like_DNA-bd_sf"/>
</dbReference>
<keyword evidence="9" id="KW-1185">Reference proteome</keyword>
<dbReference type="InterPro" id="IPR039425">
    <property type="entry name" value="RNA_pol_sigma-70-like"/>
</dbReference>
<dbReference type="EMBL" id="BJUA01000009">
    <property type="protein sequence ID" value="GEK18265.1"/>
    <property type="molecule type" value="Genomic_DNA"/>
</dbReference>
<comment type="similarity">
    <text evidence="1">Belongs to the sigma-70 factor family. ECF subfamily.</text>
</comment>
<protein>
    <submittedName>
        <fullName evidence="8">Siderophore-interacting protein</fullName>
    </submittedName>
</protein>
<comment type="caution">
    <text evidence="8">The sequence shown here is derived from an EMBL/GenBank/DDBJ whole genome shotgun (WGS) entry which is preliminary data.</text>
</comment>
<keyword evidence="2" id="KW-0805">Transcription regulation</keyword>
<evidence type="ECO:0000256" key="5">
    <source>
        <dbReference type="SAM" id="MobiDB-lite"/>
    </source>
</evidence>
<sequence length="207" mass="22189">MDVSILRDERQAPDTAAARFATLWDENAPRVQAYAARHVGVEGAEDVVAEAFLVAWRRLGDVPDPALPWLLVVARNTIANGRRSSLRRRALEAELTRVAHLMGRDDDPHAPVGERESLLGALAQLTGREREALLLVGWDGLGPADAARVAGCSPATFRMRLSRARRRLTEAADGPAHAPGTAPAPDPAHSPDPAHTPANVLILGVQP</sequence>
<feature type="region of interest" description="Disordered" evidence="5">
    <location>
        <begin position="168"/>
        <end position="198"/>
    </location>
</feature>
<dbReference type="OrthoDB" id="3747638at2"/>
<gene>
    <name evidence="8" type="ORF">CPE01_19980</name>
</gene>
<dbReference type="SUPFAM" id="SSF88946">
    <property type="entry name" value="Sigma2 domain of RNA polymerase sigma factors"/>
    <property type="match status" value="1"/>
</dbReference>
<dbReference type="NCBIfam" id="TIGR02937">
    <property type="entry name" value="sigma70-ECF"/>
    <property type="match status" value="1"/>
</dbReference>
<evidence type="ECO:0000313" key="8">
    <source>
        <dbReference type="EMBL" id="GEK18265.1"/>
    </source>
</evidence>
<dbReference type="SUPFAM" id="SSF88659">
    <property type="entry name" value="Sigma3 and sigma4 domains of RNA polymerase sigma factors"/>
    <property type="match status" value="1"/>
</dbReference>
<keyword evidence="3" id="KW-0731">Sigma factor</keyword>
<organism evidence="8 9">
    <name type="scientific">Cellulomonas persica</name>
    <dbReference type="NCBI Taxonomy" id="76861"/>
    <lineage>
        <taxon>Bacteria</taxon>
        <taxon>Bacillati</taxon>
        <taxon>Actinomycetota</taxon>
        <taxon>Actinomycetes</taxon>
        <taxon>Micrococcales</taxon>
        <taxon>Cellulomonadaceae</taxon>
        <taxon>Cellulomonas</taxon>
    </lineage>
</organism>
<feature type="domain" description="RNA polymerase sigma-70 region 2" evidence="6">
    <location>
        <begin position="23"/>
        <end position="85"/>
    </location>
</feature>
<name>A0A510UZL1_9CELL</name>
<evidence type="ECO:0000256" key="1">
    <source>
        <dbReference type="ARBA" id="ARBA00010641"/>
    </source>
</evidence>
<feature type="compositionally biased region" description="Low complexity" evidence="5">
    <location>
        <begin position="171"/>
        <end position="181"/>
    </location>
</feature>
<evidence type="ECO:0000256" key="3">
    <source>
        <dbReference type="ARBA" id="ARBA00023082"/>
    </source>
</evidence>
<keyword evidence="4" id="KW-0804">Transcription</keyword>
<dbReference type="InterPro" id="IPR013325">
    <property type="entry name" value="RNA_pol_sigma_r2"/>
</dbReference>
<evidence type="ECO:0000259" key="7">
    <source>
        <dbReference type="Pfam" id="PF08281"/>
    </source>
</evidence>
<dbReference type="PANTHER" id="PTHR43133:SF25">
    <property type="entry name" value="RNA POLYMERASE SIGMA FACTOR RFAY-RELATED"/>
    <property type="match status" value="1"/>
</dbReference>
<dbReference type="GO" id="GO:0003677">
    <property type="term" value="F:DNA binding"/>
    <property type="evidence" value="ECO:0007669"/>
    <property type="project" value="InterPro"/>
</dbReference>
<dbReference type="InterPro" id="IPR014284">
    <property type="entry name" value="RNA_pol_sigma-70_dom"/>
</dbReference>
<dbReference type="InterPro" id="IPR013249">
    <property type="entry name" value="RNA_pol_sigma70_r4_t2"/>
</dbReference>
<dbReference type="Pfam" id="PF08281">
    <property type="entry name" value="Sigma70_r4_2"/>
    <property type="match status" value="1"/>
</dbReference>
<accession>A0A510UZL1</accession>